<reference evidence="1 2" key="1">
    <citation type="journal article" date="2009" name="Int. J. Syst. Evol. Microbiol.">
        <title>Transfer of Teichococcus ludipueritiae and Muricoccus roseus to the genus Roseomonas, as Roseomonas ludipueritiae comb. nov. and Roseomonas rosea comb. nov., respectively, and emended description of the genus Roseomonas.</title>
        <authorList>
            <person name="Sanchez-Porro C."/>
            <person name="Gallego V."/>
            <person name="Busse H.J."/>
            <person name="Kampfer P."/>
            <person name="Ventosa A."/>
        </authorList>
    </citation>
    <scope>NUCLEOTIDE SEQUENCE [LARGE SCALE GENOMIC DNA]</scope>
    <source>
        <strain evidence="1 2">DSM 14915</strain>
    </source>
</reference>
<evidence type="ECO:0000313" key="2">
    <source>
        <dbReference type="Proteomes" id="UP000603940"/>
    </source>
</evidence>
<dbReference type="EMBL" id="JACTUZ010000051">
    <property type="protein sequence ID" value="MBC9177808.1"/>
    <property type="molecule type" value="Genomic_DNA"/>
</dbReference>
<keyword evidence="2" id="KW-1185">Reference proteome</keyword>
<sequence length="67" mass="7755">MHRWQLRLAEAGVALFSLISPAGDEMNIWQIRDPTRTDQVWQFQDAVEARAFFKQRVTQLQALTPIG</sequence>
<accession>A0ABR7R802</accession>
<dbReference type="RefSeq" id="WP_187778927.1">
    <property type="nucleotide sequence ID" value="NZ_JACTUZ010000051.1"/>
</dbReference>
<protein>
    <submittedName>
        <fullName evidence="1">Uncharacterized protein</fullName>
    </submittedName>
</protein>
<proteinExistence type="predicted"/>
<dbReference type="Proteomes" id="UP000603940">
    <property type="component" value="Unassembled WGS sequence"/>
</dbReference>
<comment type="caution">
    <text evidence="1">The sequence shown here is derived from an EMBL/GenBank/DDBJ whole genome shotgun (WGS) entry which is preliminary data.</text>
</comment>
<gene>
    <name evidence="1" type="ORF">IBL25_12740</name>
</gene>
<name>A0ABR7R802_9PROT</name>
<organism evidence="1 2">
    <name type="scientific">Pseudoroseomonas ludipueritiae</name>
    <dbReference type="NCBI Taxonomy" id="198093"/>
    <lineage>
        <taxon>Bacteria</taxon>
        <taxon>Pseudomonadati</taxon>
        <taxon>Pseudomonadota</taxon>
        <taxon>Alphaproteobacteria</taxon>
        <taxon>Acetobacterales</taxon>
        <taxon>Acetobacteraceae</taxon>
        <taxon>Pseudoroseomonas</taxon>
    </lineage>
</organism>
<evidence type="ECO:0000313" key="1">
    <source>
        <dbReference type="EMBL" id="MBC9177808.1"/>
    </source>
</evidence>